<dbReference type="GO" id="GO:0007165">
    <property type="term" value="P:signal transduction"/>
    <property type="evidence" value="ECO:0007669"/>
    <property type="project" value="InterPro"/>
</dbReference>
<name>A0A5E4NN47_9HEMI</name>
<dbReference type="Gene3D" id="1.20.1270.60">
    <property type="entry name" value="Arfaptin homology (AH) domain/BAR domain"/>
    <property type="match status" value="1"/>
</dbReference>
<dbReference type="PANTHER" id="PTHR14130:SF14">
    <property type="entry name" value="RHO GTPASE-ACTIVATING PROTEIN 92B"/>
    <property type="match status" value="1"/>
</dbReference>
<dbReference type="GO" id="GO:0035020">
    <property type="term" value="P:regulation of Rac protein signal transduction"/>
    <property type="evidence" value="ECO:0007669"/>
    <property type="project" value="TreeGrafter"/>
</dbReference>
<keyword evidence="7" id="KW-1185">Reference proteome</keyword>
<dbReference type="InterPro" id="IPR004148">
    <property type="entry name" value="BAR_dom"/>
</dbReference>
<reference evidence="6 7" key="1">
    <citation type="submission" date="2019-08" db="EMBL/GenBank/DDBJ databases">
        <authorList>
            <person name="Alioto T."/>
            <person name="Alioto T."/>
            <person name="Gomez Garrido J."/>
        </authorList>
    </citation>
    <scope>NUCLEOTIDE SEQUENCE [LARGE SCALE GENOMIC DNA]</scope>
</reference>
<dbReference type="InterPro" id="IPR047165">
    <property type="entry name" value="RHG17/44/SH3BP1-like"/>
</dbReference>
<dbReference type="SMART" id="SM00721">
    <property type="entry name" value="BAR"/>
    <property type="match status" value="1"/>
</dbReference>
<feature type="compositionally biased region" description="Polar residues" evidence="3">
    <location>
        <begin position="494"/>
        <end position="504"/>
    </location>
</feature>
<gene>
    <name evidence="6" type="ORF">CINCED_3A001822</name>
</gene>
<feature type="compositionally biased region" description="Polar residues" evidence="3">
    <location>
        <begin position="712"/>
        <end position="731"/>
    </location>
</feature>
<dbReference type="FunFam" id="1.10.555.10:FF:000001">
    <property type="entry name" value="Rho GTPase activating protein 44"/>
    <property type="match status" value="1"/>
</dbReference>
<dbReference type="Pfam" id="PF03114">
    <property type="entry name" value="BAR"/>
    <property type="match status" value="1"/>
</dbReference>
<dbReference type="InterPro" id="IPR000198">
    <property type="entry name" value="RhoGAP_dom"/>
</dbReference>
<evidence type="ECO:0000256" key="3">
    <source>
        <dbReference type="SAM" id="MobiDB-lite"/>
    </source>
</evidence>
<evidence type="ECO:0000259" key="5">
    <source>
        <dbReference type="PROSITE" id="PS51021"/>
    </source>
</evidence>
<dbReference type="PROSITE" id="PS50238">
    <property type="entry name" value="RHOGAP"/>
    <property type="match status" value="1"/>
</dbReference>
<evidence type="ECO:0000256" key="2">
    <source>
        <dbReference type="ARBA" id="ARBA00022553"/>
    </source>
</evidence>
<dbReference type="SUPFAM" id="SSF48350">
    <property type="entry name" value="GTPase activation domain, GAP"/>
    <property type="match status" value="1"/>
</dbReference>
<dbReference type="PANTHER" id="PTHR14130">
    <property type="entry name" value="3BP-1 RELATED RHOGAP"/>
    <property type="match status" value="1"/>
</dbReference>
<feature type="compositionally biased region" description="Pro residues" evidence="3">
    <location>
        <begin position="733"/>
        <end position="742"/>
    </location>
</feature>
<evidence type="ECO:0000256" key="1">
    <source>
        <dbReference type="ARBA" id="ARBA00022468"/>
    </source>
</evidence>
<dbReference type="Proteomes" id="UP000325440">
    <property type="component" value="Unassembled WGS sequence"/>
</dbReference>
<feature type="domain" description="Rho-GAP" evidence="4">
    <location>
        <begin position="255"/>
        <end position="446"/>
    </location>
</feature>
<evidence type="ECO:0000259" key="4">
    <source>
        <dbReference type="PROSITE" id="PS50238"/>
    </source>
</evidence>
<feature type="compositionally biased region" description="Basic and acidic residues" evidence="3">
    <location>
        <begin position="745"/>
        <end position="754"/>
    </location>
</feature>
<dbReference type="Gene3D" id="1.10.555.10">
    <property type="entry name" value="Rho GTPase activation protein"/>
    <property type="match status" value="1"/>
</dbReference>
<accession>A0A5E4NN47</accession>
<dbReference type="EMBL" id="CABPRJ010002385">
    <property type="protein sequence ID" value="VVC44672.1"/>
    <property type="molecule type" value="Genomic_DNA"/>
</dbReference>
<feature type="compositionally biased region" description="Polar residues" evidence="3">
    <location>
        <begin position="527"/>
        <end position="537"/>
    </location>
</feature>
<evidence type="ECO:0000313" key="6">
    <source>
        <dbReference type="EMBL" id="VVC44672.1"/>
    </source>
</evidence>
<dbReference type="InterPro" id="IPR027267">
    <property type="entry name" value="AH/BAR_dom_sf"/>
</dbReference>
<dbReference type="GO" id="GO:0005096">
    <property type="term" value="F:GTPase activator activity"/>
    <property type="evidence" value="ECO:0007669"/>
    <property type="project" value="UniProtKB-KW"/>
</dbReference>
<feature type="region of interest" description="Disordered" evidence="3">
    <location>
        <begin position="469"/>
        <end position="589"/>
    </location>
</feature>
<dbReference type="InterPro" id="IPR008936">
    <property type="entry name" value="Rho_GTPase_activation_prot"/>
</dbReference>
<dbReference type="GO" id="GO:0032956">
    <property type="term" value="P:regulation of actin cytoskeleton organization"/>
    <property type="evidence" value="ECO:0007669"/>
    <property type="project" value="TreeGrafter"/>
</dbReference>
<evidence type="ECO:0000313" key="7">
    <source>
        <dbReference type="Proteomes" id="UP000325440"/>
    </source>
</evidence>
<dbReference type="AlphaFoldDB" id="A0A5E4NN47"/>
<dbReference type="SMART" id="SM00324">
    <property type="entry name" value="RhoGAP"/>
    <property type="match status" value="1"/>
</dbReference>
<keyword evidence="1" id="KW-0343">GTPase activation</keyword>
<keyword evidence="2" id="KW-0597">Phosphoprotein</keyword>
<organism evidence="6 7">
    <name type="scientific">Cinara cedri</name>
    <dbReference type="NCBI Taxonomy" id="506608"/>
    <lineage>
        <taxon>Eukaryota</taxon>
        <taxon>Metazoa</taxon>
        <taxon>Ecdysozoa</taxon>
        <taxon>Arthropoda</taxon>
        <taxon>Hexapoda</taxon>
        <taxon>Insecta</taxon>
        <taxon>Pterygota</taxon>
        <taxon>Neoptera</taxon>
        <taxon>Paraneoptera</taxon>
        <taxon>Hemiptera</taxon>
        <taxon>Sternorrhyncha</taxon>
        <taxon>Aphidomorpha</taxon>
        <taxon>Aphidoidea</taxon>
        <taxon>Aphididae</taxon>
        <taxon>Lachninae</taxon>
        <taxon>Cinara</taxon>
    </lineage>
</organism>
<feature type="region of interest" description="Disordered" evidence="3">
    <location>
        <begin position="687"/>
        <end position="754"/>
    </location>
</feature>
<feature type="domain" description="BAR" evidence="5">
    <location>
        <begin position="14"/>
        <end position="249"/>
    </location>
</feature>
<dbReference type="OrthoDB" id="19923at2759"/>
<sequence length="754" mass="84366">MKRQFFKVKQFADQTFSRSGKTEALSDTLQIAEKRVEFIKNACHNTTKKLVATLVSPGLGHDPPAREKRLKKMPDYLLAMAMLDNGTCEEDNLLRQVLVECSKVQICLANAGVDYESRIEQTVLNKLQQVIDVDVPNIIKQKRLLTKLVLDMDLAKAKYHTALKNSNSGSSHTSKVDTVKEELEDIELKVEQCRDSLASEIFQLISREAEFSSVLIELVKHQRSYHQTALAVLDDIVPELETVIDCNPTKPVFCQKLEDHLRVTGRRIAYPIELCICALLEMGVEEEGLFRIAAGASKVRCMKLRLDSNCLDLESAVECRDPHILAGVLKSYLRQLPEPLLTHHLYEEWMAAAKLQTSESRLQATLNVVQKLPQSNLYNLRYIIKFLALLTKHQDVNKMSPQNLAIVIAPNLLWTPEDKSDNIGLNAAGYHNIIVDCLISHSDWIFPGEEEFYVTLKALDINDFNGHKRSSSGDTHLISTNEAPLDTNLKRSRSSTNITDMSPPSESPKPHTRGRKSKPAPVPPSPTIKTNNANNIFENPVVTIKDQDKANCDKPPPGSLSKPSQTSESLREKLPAVDSGSLKRPVKPAVAPRTILETSDDTVLRKPAIPERPASLQRPLSSSFRSLRVLTDIPNDKTDVDRGGPMLERAHLYTVSKQQVSLIQVGDQCDDKEIDQNPHIDFIEAYSNQESPNDDNDVYKSPNFSSHRRTLSDAQTTGQLPASLKTPTRTQRPIPPPPPPPVSYVKKEHESTDL</sequence>
<protein>
    <submittedName>
        <fullName evidence="6">Rho GTPase activation protein,BAR domain,Arfaptin homology (AH) domain/BAR domain,Rho GTPase</fullName>
    </submittedName>
</protein>
<dbReference type="Pfam" id="PF00620">
    <property type="entry name" value="RhoGAP"/>
    <property type="match status" value="1"/>
</dbReference>
<proteinExistence type="predicted"/>
<dbReference type="CDD" id="cd07595">
    <property type="entry name" value="BAR_RhoGAP_Rich-like"/>
    <property type="match status" value="1"/>
</dbReference>
<dbReference type="PROSITE" id="PS51021">
    <property type="entry name" value="BAR"/>
    <property type="match status" value="1"/>
</dbReference>
<dbReference type="SUPFAM" id="SSF103657">
    <property type="entry name" value="BAR/IMD domain-like"/>
    <property type="match status" value="1"/>
</dbReference>
<dbReference type="GO" id="GO:0005737">
    <property type="term" value="C:cytoplasm"/>
    <property type="evidence" value="ECO:0007669"/>
    <property type="project" value="InterPro"/>
</dbReference>
<feature type="compositionally biased region" description="Polar residues" evidence="3">
    <location>
        <begin position="472"/>
        <end position="482"/>
    </location>
</feature>